<dbReference type="InterPro" id="IPR002919">
    <property type="entry name" value="TIL_dom"/>
</dbReference>
<evidence type="ECO:0000313" key="4">
    <source>
        <dbReference type="Proteomes" id="UP001054837"/>
    </source>
</evidence>
<evidence type="ECO:0000313" key="3">
    <source>
        <dbReference type="EMBL" id="GIY88706.1"/>
    </source>
</evidence>
<proteinExistence type="predicted"/>
<dbReference type="SUPFAM" id="SSF57625">
    <property type="entry name" value="Invertebrate chitin-binding proteins"/>
    <property type="match status" value="1"/>
</dbReference>
<accession>A0AAV4X1L0</accession>
<dbReference type="AlphaFoldDB" id="A0AAV4X1L0"/>
<comment type="caution">
    <text evidence="3">The sequence shown here is derived from an EMBL/GenBank/DDBJ whole genome shotgun (WGS) entry which is preliminary data.</text>
</comment>
<dbReference type="PROSITE" id="PS50940">
    <property type="entry name" value="CHIT_BIND_II"/>
    <property type="match status" value="1"/>
</dbReference>
<dbReference type="InterPro" id="IPR036084">
    <property type="entry name" value="Ser_inhib-like_sf"/>
</dbReference>
<dbReference type="Gene3D" id="2.170.140.10">
    <property type="entry name" value="Chitin binding domain"/>
    <property type="match status" value="1"/>
</dbReference>
<dbReference type="EMBL" id="BPLQ01015526">
    <property type="protein sequence ID" value="GIY88706.1"/>
    <property type="molecule type" value="Genomic_DNA"/>
</dbReference>
<dbReference type="GO" id="GO:0005576">
    <property type="term" value="C:extracellular region"/>
    <property type="evidence" value="ECO:0007669"/>
    <property type="project" value="InterPro"/>
</dbReference>
<reference evidence="3 4" key="1">
    <citation type="submission" date="2021-06" db="EMBL/GenBank/DDBJ databases">
        <title>Caerostris darwini draft genome.</title>
        <authorList>
            <person name="Kono N."/>
            <person name="Arakawa K."/>
        </authorList>
    </citation>
    <scope>NUCLEOTIDE SEQUENCE [LARGE SCALE GENOMIC DNA]</scope>
</reference>
<dbReference type="SMART" id="SM00494">
    <property type="entry name" value="ChtBD2"/>
    <property type="match status" value="1"/>
</dbReference>
<evidence type="ECO:0000256" key="1">
    <source>
        <dbReference type="SAM" id="SignalP"/>
    </source>
</evidence>
<keyword evidence="4" id="KW-1185">Reference proteome</keyword>
<organism evidence="3 4">
    <name type="scientific">Caerostris darwini</name>
    <dbReference type="NCBI Taxonomy" id="1538125"/>
    <lineage>
        <taxon>Eukaryota</taxon>
        <taxon>Metazoa</taxon>
        <taxon>Ecdysozoa</taxon>
        <taxon>Arthropoda</taxon>
        <taxon>Chelicerata</taxon>
        <taxon>Arachnida</taxon>
        <taxon>Araneae</taxon>
        <taxon>Araneomorphae</taxon>
        <taxon>Entelegynae</taxon>
        <taxon>Araneoidea</taxon>
        <taxon>Araneidae</taxon>
        <taxon>Caerostris</taxon>
    </lineage>
</organism>
<name>A0AAV4X1L0_9ARAC</name>
<dbReference type="InterPro" id="IPR002557">
    <property type="entry name" value="Chitin-bd_dom"/>
</dbReference>
<feature type="signal peptide" evidence="1">
    <location>
        <begin position="1"/>
        <end position="19"/>
    </location>
</feature>
<sequence length="205" mass="23999">MSAIAEVLRFFGLFASLLAWRIVTEYEQEYPVVEAIEDLLQTYEKTLSLYDLLAHFPVEKNVVCPERDRHLPYPGDCTRYITCRNFKAHIRGCPRGMKFDKNILRCRFAFEANCTEPQVHQKCGTNEVFKDCHRGCEKSCVQYTNEYEDCPEECVKGCFCRGGFVRGPMRNCIHPRKCKSENFLEPWFLINSRKKFRETHPTGSE</sequence>
<gene>
    <name evidence="3" type="ORF">CDAR_438191</name>
</gene>
<dbReference type="Pfam" id="PF01826">
    <property type="entry name" value="TIL"/>
    <property type="match status" value="1"/>
</dbReference>
<dbReference type="Pfam" id="PF01607">
    <property type="entry name" value="CBM_14"/>
    <property type="match status" value="1"/>
</dbReference>
<feature type="chain" id="PRO_5043865006" description="Chitin-binding type-2 domain-containing protein" evidence="1">
    <location>
        <begin position="20"/>
        <end position="205"/>
    </location>
</feature>
<dbReference type="Proteomes" id="UP001054837">
    <property type="component" value="Unassembled WGS sequence"/>
</dbReference>
<dbReference type="InterPro" id="IPR036508">
    <property type="entry name" value="Chitin-bd_dom_sf"/>
</dbReference>
<feature type="domain" description="Chitin-binding type-2" evidence="2">
    <location>
        <begin position="61"/>
        <end position="116"/>
    </location>
</feature>
<keyword evidence="1" id="KW-0732">Signal</keyword>
<protein>
    <recommendedName>
        <fullName evidence="2">Chitin-binding type-2 domain-containing protein</fullName>
    </recommendedName>
</protein>
<dbReference type="SUPFAM" id="SSF57567">
    <property type="entry name" value="Serine protease inhibitors"/>
    <property type="match status" value="1"/>
</dbReference>
<dbReference type="Gene3D" id="2.10.25.10">
    <property type="entry name" value="Laminin"/>
    <property type="match status" value="1"/>
</dbReference>
<evidence type="ECO:0000259" key="2">
    <source>
        <dbReference type="PROSITE" id="PS50940"/>
    </source>
</evidence>
<dbReference type="CDD" id="cd19941">
    <property type="entry name" value="TIL"/>
    <property type="match status" value="1"/>
</dbReference>
<dbReference type="GO" id="GO:0008061">
    <property type="term" value="F:chitin binding"/>
    <property type="evidence" value="ECO:0007669"/>
    <property type="project" value="InterPro"/>
</dbReference>